<proteinExistence type="predicted"/>
<keyword evidence="1" id="KW-0175">Coiled coil</keyword>
<sequence>MKQVILFMMTMSMLNASYCSICERDRERLRCEVFDKKQEIRKLHKELHNLSLRLQYETKQNIKLRNELERAKNVSSKKCMGYRRQVQEKFRTQQALKKERDIENRKLTKEQLRSKTYQKNLIWYKRRFEECKASLEVL</sequence>
<name>A0A1W1BBB3_9ZZZZ</name>
<protein>
    <submittedName>
        <fullName evidence="2">Uncharacterized protein</fullName>
    </submittedName>
</protein>
<feature type="coiled-coil region" evidence="1">
    <location>
        <begin position="26"/>
        <end position="74"/>
    </location>
</feature>
<evidence type="ECO:0000256" key="1">
    <source>
        <dbReference type="SAM" id="Coils"/>
    </source>
</evidence>
<reference evidence="2" key="1">
    <citation type="submission" date="2016-10" db="EMBL/GenBank/DDBJ databases">
        <authorList>
            <person name="de Groot N.N."/>
        </authorList>
    </citation>
    <scope>NUCLEOTIDE SEQUENCE</scope>
</reference>
<organism evidence="2">
    <name type="scientific">hydrothermal vent metagenome</name>
    <dbReference type="NCBI Taxonomy" id="652676"/>
    <lineage>
        <taxon>unclassified sequences</taxon>
        <taxon>metagenomes</taxon>
        <taxon>ecological metagenomes</taxon>
    </lineage>
</organism>
<dbReference type="AlphaFoldDB" id="A0A1W1BBB3"/>
<accession>A0A1W1BBB3</accession>
<evidence type="ECO:0000313" key="2">
    <source>
        <dbReference type="EMBL" id="SFV50871.1"/>
    </source>
</evidence>
<gene>
    <name evidence="2" type="ORF">MNB_SV-8-860</name>
</gene>
<dbReference type="EMBL" id="FPHD01000010">
    <property type="protein sequence ID" value="SFV50871.1"/>
    <property type="molecule type" value="Genomic_DNA"/>
</dbReference>